<dbReference type="PANTHER" id="PTHR20889">
    <property type="entry name" value="PHOSPHATASE, ORPHAN 1, 2"/>
    <property type="match status" value="1"/>
</dbReference>
<feature type="active site" description="Proton donor" evidence="5">
    <location>
        <position position="13"/>
    </location>
</feature>
<dbReference type="InterPro" id="IPR006384">
    <property type="entry name" value="HAD_hydro_PyrdxlP_Pase-like"/>
</dbReference>
<keyword evidence="9" id="KW-1185">Reference proteome</keyword>
<dbReference type="NCBIfam" id="TIGR01489">
    <property type="entry name" value="DKMTPPase-SF"/>
    <property type="match status" value="1"/>
</dbReference>
<evidence type="ECO:0000256" key="6">
    <source>
        <dbReference type="PIRSR" id="PIRSR031051-2"/>
    </source>
</evidence>
<protein>
    <submittedName>
        <fullName evidence="8">Uncharacterized protein</fullName>
    </submittedName>
</protein>
<name>A0ABC8RUM0_9AQUA</name>
<dbReference type="Proteomes" id="UP001642360">
    <property type="component" value="Unassembled WGS sequence"/>
</dbReference>
<organism evidence="8 9">
    <name type="scientific">Ilex paraguariensis</name>
    <name type="common">yerba mate</name>
    <dbReference type="NCBI Taxonomy" id="185542"/>
    <lineage>
        <taxon>Eukaryota</taxon>
        <taxon>Viridiplantae</taxon>
        <taxon>Streptophyta</taxon>
        <taxon>Embryophyta</taxon>
        <taxon>Tracheophyta</taxon>
        <taxon>Spermatophyta</taxon>
        <taxon>Magnoliopsida</taxon>
        <taxon>eudicotyledons</taxon>
        <taxon>Gunneridae</taxon>
        <taxon>Pentapetalae</taxon>
        <taxon>asterids</taxon>
        <taxon>campanulids</taxon>
        <taxon>Aquifoliales</taxon>
        <taxon>Aquifoliaceae</taxon>
        <taxon>Ilex</taxon>
    </lineage>
</organism>
<proteinExistence type="predicted"/>
<keyword evidence="4 7" id="KW-0460">Magnesium</keyword>
<reference evidence="8 9" key="1">
    <citation type="submission" date="2024-02" db="EMBL/GenBank/DDBJ databases">
        <authorList>
            <person name="Vignale AGUSTIN F."/>
            <person name="Sosa J E."/>
            <person name="Modenutti C."/>
        </authorList>
    </citation>
    <scope>NUCLEOTIDE SEQUENCE [LARGE SCALE GENOMIC DNA]</scope>
</reference>
<feature type="binding site" evidence="7">
    <location>
        <position position="13"/>
    </location>
    <ligand>
        <name>Mg(2+)</name>
        <dbReference type="ChEBI" id="CHEBI:18420"/>
    </ligand>
</feature>
<comment type="caution">
    <text evidence="8">The sequence shown here is derived from an EMBL/GenBank/DDBJ whole genome shotgun (WGS) entry which is preliminary data.</text>
</comment>
<evidence type="ECO:0000256" key="2">
    <source>
        <dbReference type="ARBA" id="ARBA00022723"/>
    </source>
</evidence>
<feature type="active site" description="Nucleophile" evidence="5">
    <location>
        <position position="11"/>
    </location>
</feature>
<feature type="binding site" evidence="7">
    <location>
        <position position="179"/>
    </location>
    <ligand>
        <name>Mg(2+)</name>
        <dbReference type="ChEBI" id="CHEBI:18420"/>
    </ligand>
</feature>
<evidence type="ECO:0000256" key="3">
    <source>
        <dbReference type="ARBA" id="ARBA00022801"/>
    </source>
</evidence>
<dbReference type="GO" id="GO:0046872">
    <property type="term" value="F:metal ion binding"/>
    <property type="evidence" value="ECO:0007669"/>
    <property type="project" value="UniProtKB-KW"/>
</dbReference>
<dbReference type="InterPro" id="IPR023214">
    <property type="entry name" value="HAD_sf"/>
</dbReference>
<dbReference type="InterPro" id="IPR016965">
    <property type="entry name" value="Pase_PHOSPHO-typ"/>
</dbReference>
<accession>A0ABC8RUM0</accession>
<comment type="cofactor">
    <cofactor evidence="1 7">
        <name>Mg(2+)</name>
        <dbReference type="ChEBI" id="CHEBI:18420"/>
    </cofactor>
</comment>
<dbReference type="EMBL" id="CAUOFW020001659">
    <property type="protein sequence ID" value="CAK9147255.1"/>
    <property type="molecule type" value="Genomic_DNA"/>
</dbReference>
<evidence type="ECO:0000256" key="7">
    <source>
        <dbReference type="PIRSR" id="PIRSR031051-3"/>
    </source>
</evidence>
<dbReference type="PIRSF" id="PIRSF031051">
    <property type="entry name" value="PyrdxlP_Pase_PHOSPHO2"/>
    <property type="match status" value="1"/>
</dbReference>
<dbReference type="Gene3D" id="3.40.50.1000">
    <property type="entry name" value="HAD superfamily/HAD-like"/>
    <property type="match status" value="1"/>
</dbReference>
<feature type="binding site" evidence="6">
    <location>
        <position position="97"/>
    </location>
    <ligand>
        <name>substrate</name>
    </ligand>
</feature>
<feature type="binding site" evidence="7">
    <location>
        <position position="11"/>
    </location>
    <ligand>
        <name>Mg(2+)</name>
        <dbReference type="ChEBI" id="CHEBI:18420"/>
    </ligand>
</feature>
<keyword evidence="2 7" id="KW-0479">Metal-binding</keyword>
<evidence type="ECO:0000256" key="1">
    <source>
        <dbReference type="ARBA" id="ARBA00001946"/>
    </source>
</evidence>
<dbReference type="Pfam" id="PF06888">
    <property type="entry name" value="Put_Phosphatase"/>
    <property type="match status" value="1"/>
</dbReference>
<evidence type="ECO:0000256" key="4">
    <source>
        <dbReference type="ARBA" id="ARBA00022842"/>
    </source>
</evidence>
<dbReference type="InterPro" id="IPR036412">
    <property type="entry name" value="HAD-like_sf"/>
</dbReference>
<feature type="binding site" evidence="6">
    <location>
        <position position="22"/>
    </location>
    <ligand>
        <name>substrate</name>
    </ligand>
</feature>
<dbReference type="SUPFAM" id="SSF56784">
    <property type="entry name" value="HAD-like"/>
    <property type="match status" value="1"/>
</dbReference>
<dbReference type="GO" id="GO:0016787">
    <property type="term" value="F:hydrolase activity"/>
    <property type="evidence" value="ECO:0007669"/>
    <property type="project" value="UniProtKB-KW"/>
</dbReference>
<dbReference type="NCBIfam" id="TIGR01488">
    <property type="entry name" value="HAD-SF-IB"/>
    <property type="match status" value="1"/>
</dbReference>
<dbReference type="PANTHER" id="PTHR20889:SF19">
    <property type="entry name" value="THIAMINE PHOSPHATE PHOSPHATASE-LIKE PROTEIN"/>
    <property type="match status" value="1"/>
</dbReference>
<sequence length="243" mass="27717">MMAGKILIVFDFDRTLIDDDSDRWVVVEMGLTHLFTQLRRTLPWNTLLDRMMEELHSQGKTVEDIAECLKRIPLHPRVIAAIKSAHALGCDLKVLSDANQFFIETILKHHGVLGCFSEIVTNPTFVDGEGRLRIFPYHDLTSSHGCNLCPPNLCKGLVIEHFQTNISENGKKIFIYLGDGNGDFCPTLKLDEGDYVMPRKNFPLWERISNSSLCIKAKVHEWSNGEQLERILLQLIDTLLKTR</sequence>
<evidence type="ECO:0000313" key="9">
    <source>
        <dbReference type="Proteomes" id="UP001642360"/>
    </source>
</evidence>
<evidence type="ECO:0000313" key="8">
    <source>
        <dbReference type="EMBL" id="CAK9147255.1"/>
    </source>
</evidence>
<gene>
    <name evidence="8" type="ORF">ILEXP_LOCUS15139</name>
</gene>
<keyword evidence="3" id="KW-0378">Hydrolase</keyword>
<dbReference type="AlphaFoldDB" id="A0ABC8RUM0"/>
<evidence type="ECO:0000256" key="5">
    <source>
        <dbReference type="PIRSR" id="PIRSR031051-1"/>
    </source>
</evidence>